<dbReference type="Proteomes" id="UP001164539">
    <property type="component" value="Chromosome 9"/>
</dbReference>
<gene>
    <name evidence="1" type="ORF">OWV82_016496</name>
</gene>
<keyword evidence="2" id="KW-1185">Reference proteome</keyword>
<name>A0ACC1XHD4_MELAZ</name>
<protein>
    <submittedName>
        <fullName evidence="1">Cytochrome P450</fullName>
    </submittedName>
</protein>
<organism evidence="1 2">
    <name type="scientific">Melia azedarach</name>
    <name type="common">Chinaberry tree</name>
    <dbReference type="NCBI Taxonomy" id="155640"/>
    <lineage>
        <taxon>Eukaryota</taxon>
        <taxon>Viridiplantae</taxon>
        <taxon>Streptophyta</taxon>
        <taxon>Embryophyta</taxon>
        <taxon>Tracheophyta</taxon>
        <taxon>Spermatophyta</taxon>
        <taxon>Magnoliopsida</taxon>
        <taxon>eudicotyledons</taxon>
        <taxon>Gunneridae</taxon>
        <taxon>Pentapetalae</taxon>
        <taxon>rosids</taxon>
        <taxon>malvids</taxon>
        <taxon>Sapindales</taxon>
        <taxon>Meliaceae</taxon>
        <taxon>Melia</taxon>
    </lineage>
</organism>
<proteinExistence type="predicted"/>
<accession>A0ACC1XHD4</accession>
<sequence length="388" mass="44592">MPFRHLQNKPQKLPTFTTEASSYRQSPSIKSLPHRSLHSMAQRHGPLILLHLGLAPTLLVSSADCAKEIFKTHDIIFANRPDSSIPRRLLYDYKDVSLAPYGEYWRQMRSICVLQLLSLKRVQSFRFIRQEEINLMIEKINQSYSSSSTIDLSEVFPSLTNDIVCRVAFGRRYAECEDRIVDDHMKRQSEGVDISEDQKDIVDVLLQIQKESVTNSISLSRESIKAVVLDMFAAGTDTIHISLEWTMTELIRHPQVMKEAQDEIRRIVGSKPDITEDDLENQLKMSRFKGRDPKSWKEPEEFRPERFLNSSIDFKGHDFRFIPFGEGRRGCPGATFALVIIELVLASLLRKFDWALPGETRAEDMDVTESWGLSVHRKLPLVVVATPY</sequence>
<reference evidence="1 2" key="1">
    <citation type="journal article" date="2023" name="Science">
        <title>Complex scaffold remodeling in plant triterpene biosynthesis.</title>
        <authorList>
            <person name="De La Pena R."/>
            <person name="Hodgson H."/>
            <person name="Liu J.C."/>
            <person name="Stephenson M.J."/>
            <person name="Martin A.C."/>
            <person name="Owen C."/>
            <person name="Harkess A."/>
            <person name="Leebens-Mack J."/>
            <person name="Jimenez L.E."/>
            <person name="Osbourn A."/>
            <person name="Sattely E.S."/>
        </authorList>
    </citation>
    <scope>NUCLEOTIDE SEQUENCE [LARGE SCALE GENOMIC DNA]</scope>
    <source>
        <strain evidence="2">cv. JPN11</strain>
        <tissue evidence="1">Leaf</tissue>
    </source>
</reference>
<comment type="caution">
    <text evidence="1">The sequence shown here is derived from an EMBL/GenBank/DDBJ whole genome shotgun (WGS) entry which is preliminary data.</text>
</comment>
<evidence type="ECO:0000313" key="2">
    <source>
        <dbReference type="Proteomes" id="UP001164539"/>
    </source>
</evidence>
<evidence type="ECO:0000313" key="1">
    <source>
        <dbReference type="EMBL" id="KAJ4710288.1"/>
    </source>
</evidence>
<dbReference type="EMBL" id="CM051402">
    <property type="protein sequence ID" value="KAJ4710288.1"/>
    <property type="molecule type" value="Genomic_DNA"/>
</dbReference>